<keyword evidence="1" id="KW-1133">Transmembrane helix</keyword>
<evidence type="ECO:0000256" key="1">
    <source>
        <dbReference type="SAM" id="Phobius"/>
    </source>
</evidence>
<feature type="transmembrane region" description="Helical" evidence="1">
    <location>
        <begin position="50"/>
        <end position="67"/>
    </location>
</feature>
<dbReference type="Proteomes" id="UP000095332">
    <property type="component" value="Unassembled WGS sequence"/>
</dbReference>
<name>A0A174WSY3_PARDI</name>
<proteinExistence type="predicted"/>
<protein>
    <submittedName>
        <fullName evidence="2">Uncharacterized protein</fullName>
    </submittedName>
</protein>
<evidence type="ECO:0000313" key="3">
    <source>
        <dbReference type="Proteomes" id="UP000095332"/>
    </source>
</evidence>
<dbReference type="AlphaFoldDB" id="A0A174WSY3"/>
<dbReference type="Gene3D" id="3.90.550.10">
    <property type="entry name" value="Spore Coat Polysaccharide Biosynthesis Protein SpsA, Chain A"/>
    <property type="match status" value="1"/>
</dbReference>
<dbReference type="InterPro" id="IPR029044">
    <property type="entry name" value="Nucleotide-diphossugar_trans"/>
</dbReference>
<keyword evidence="1" id="KW-0472">Membrane</keyword>
<gene>
    <name evidence="2" type="ORF">ERS852560_03202</name>
</gene>
<organism evidence="2 3">
    <name type="scientific">Parabacteroides distasonis</name>
    <dbReference type="NCBI Taxonomy" id="823"/>
    <lineage>
        <taxon>Bacteria</taxon>
        <taxon>Pseudomonadati</taxon>
        <taxon>Bacteroidota</taxon>
        <taxon>Bacteroidia</taxon>
        <taxon>Bacteroidales</taxon>
        <taxon>Tannerellaceae</taxon>
        <taxon>Parabacteroides</taxon>
    </lineage>
</organism>
<dbReference type="EMBL" id="CZBM01000014">
    <property type="protein sequence ID" value="CUQ47267.1"/>
    <property type="molecule type" value="Genomic_DNA"/>
</dbReference>
<accession>A0A174WSY3</accession>
<sequence>MRIDLTRSKTYEVAYPYDGNALDTSNILREHYWTHRDIDFLKKHQRKMNSLYMVEGVIGAVGGAIFVQTNKYLQAGMENEDFYGWGLEDGERHYRWLSFGYRIYRSEGCLFHLSHPRDQNRM</sequence>
<dbReference type="SUPFAM" id="SSF53448">
    <property type="entry name" value="Nucleotide-diphospho-sugar transferases"/>
    <property type="match status" value="1"/>
</dbReference>
<evidence type="ECO:0000313" key="2">
    <source>
        <dbReference type="EMBL" id="CUQ47267.1"/>
    </source>
</evidence>
<reference evidence="2 3" key="1">
    <citation type="submission" date="2015-09" db="EMBL/GenBank/DDBJ databases">
        <authorList>
            <consortium name="Pathogen Informatics"/>
        </authorList>
    </citation>
    <scope>NUCLEOTIDE SEQUENCE [LARGE SCALE GENOMIC DNA]</scope>
    <source>
        <strain evidence="2 3">2789STDY5834948</strain>
    </source>
</reference>
<keyword evidence="1" id="KW-0812">Transmembrane</keyword>